<protein>
    <recommendedName>
        <fullName evidence="9">Mitochondrial fission factor</fullName>
    </recommendedName>
</protein>
<dbReference type="EMBL" id="CAJPVJ010057099">
    <property type="protein sequence ID" value="CAG2183794.1"/>
    <property type="molecule type" value="Genomic_DNA"/>
</dbReference>
<dbReference type="Pfam" id="PF05644">
    <property type="entry name" value="Miff"/>
    <property type="match status" value="1"/>
</dbReference>
<evidence type="ECO:0000256" key="6">
    <source>
        <dbReference type="ARBA" id="ARBA00023128"/>
    </source>
</evidence>
<feature type="region of interest" description="Disordered" evidence="10">
    <location>
        <begin position="100"/>
        <end position="134"/>
    </location>
</feature>
<keyword evidence="4" id="KW-1133">Transmembrane helix</keyword>
<evidence type="ECO:0000313" key="12">
    <source>
        <dbReference type="EMBL" id="CAD7667094.1"/>
    </source>
</evidence>
<feature type="compositionally biased region" description="Polar residues" evidence="10">
    <location>
        <begin position="108"/>
        <end position="120"/>
    </location>
</feature>
<feature type="non-terminal residue" evidence="12">
    <location>
        <position position="134"/>
    </location>
</feature>
<dbReference type="GO" id="GO:0090314">
    <property type="term" value="P:positive regulation of protein targeting to membrane"/>
    <property type="evidence" value="ECO:0007669"/>
    <property type="project" value="UniProtKB-UniRule"/>
</dbReference>
<evidence type="ECO:0000256" key="5">
    <source>
        <dbReference type="ARBA" id="ARBA00023054"/>
    </source>
</evidence>
<evidence type="ECO:0000256" key="1">
    <source>
        <dbReference type="ARBA" id="ARBA00009806"/>
    </source>
</evidence>
<dbReference type="GO" id="GO:0090141">
    <property type="term" value="P:positive regulation of mitochondrial fission"/>
    <property type="evidence" value="ECO:0007669"/>
    <property type="project" value="UniProtKB-UniRule"/>
</dbReference>
<dbReference type="InterPro" id="IPR008518">
    <property type="entry name" value="Mff/Tango-11"/>
</dbReference>
<gene>
    <name evidence="12" type="ORF">ONB1V03_LOCUS23214</name>
</gene>
<dbReference type="Proteomes" id="UP000728032">
    <property type="component" value="Unassembled WGS sequence"/>
</dbReference>
<keyword evidence="2" id="KW-0812">Transmembrane</keyword>
<name>A0A7R9R1P2_9ACAR</name>
<comment type="similarity">
    <text evidence="1 9">Belongs to the Tango11 family.</text>
</comment>
<keyword evidence="13" id="KW-1185">Reference proteome</keyword>
<dbReference type="GO" id="GO:0005741">
    <property type="term" value="C:mitochondrial outer membrane"/>
    <property type="evidence" value="ECO:0007669"/>
    <property type="project" value="UniProtKB-SubCell"/>
</dbReference>
<dbReference type="GO" id="GO:0000266">
    <property type="term" value="P:mitochondrial fission"/>
    <property type="evidence" value="ECO:0007669"/>
    <property type="project" value="UniProtKB-UniRule"/>
</dbReference>
<evidence type="ECO:0000256" key="3">
    <source>
        <dbReference type="ARBA" id="ARBA00022787"/>
    </source>
</evidence>
<keyword evidence="6 9" id="KW-0496">Mitochondrion</keyword>
<dbReference type="InterPro" id="IPR039433">
    <property type="entry name" value="Mff-like_dom"/>
</dbReference>
<proteinExistence type="inferred from homology"/>
<evidence type="ECO:0000256" key="9">
    <source>
        <dbReference type="RuleBase" id="RU368040"/>
    </source>
</evidence>
<keyword evidence="5" id="KW-0175">Coiled coil</keyword>
<feature type="domain" description="Mff-like" evidence="11">
    <location>
        <begin position="17"/>
        <end position="130"/>
    </location>
</feature>
<organism evidence="12">
    <name type="scientific">Oppiella nova</name>
    <dbReference type="NCBI Taxonomy" id="334625"/>
    <lineage>
        <taxon>Eukaryota</taxon>
        <taxon>Metazoa</taxon>
        <taxon>Ecdysozoa</taxon>
        <taxon>Arthropoda</taxon>
        <taxon>Chelicerata</taxon>
        <taxon>Arachnida</taxon>
        <taxon>Acari</taxon>
        <taxon>Acariformes</taxon>
        <taxon>Sarcoptiformes</taxon>
        <taxon>Oribatida</taxon>
        <taxon>Brachypylina</taxon>
        <taxon>Oppioidea</taxon>
        <taxon>Oppiidae</taxon>
        <taxon>Oppiella</taxon>
    </lineage>
</organism>
<evidence type="ECO:0000313" key="13">
    <source>
        <dbReference type="Proteomes" id="UP000728032"/>
    </source>
</evidence>
<evidence type="ECO:0000256" key="8">
    <source>
        <dbReference type="ARBA" id="ARBA00023140"/>
    </source>
</evidence>
<comment type="subcellular location">
    <subcellularLocation>
        <location evidence="9">Mitochondrion outer membrane</location>
        <topology evidence="9">Single-pass type IV membrane protein</topology>
    </subcellularLocation>
    <subcellularLocation>
        <location evidence="9">Peroxisome</location>
    </subcellularLocation>
</comment>
<dbReference type="PANTHER" id="PTHR16501">
    <property type="entry name" value="TRANSPORT AND GOLGI ORGANIZATION PROTEIN 11"/>
    <property type="match status" value="1"/>
</dbReference>
<dbReference type="PANTHER" id="PTHR16501:SF6">
    <property type="entry name" value="TRANSPORT AND GOLGI ORGANIZATION PROTEIN 11"/>
    <property type="match status" value="1"/>
</dbReference>
<dbReference type="AlphaFoldDB" id="A0A7R9R1P2"/>
<comment type="function">
    <text evidence="9">Plays a role in mitochondrial and peroxisomal fission. Promotes the recruitment and association of the fission mediator dynamin-related protein 1 (DNM1L) to the mitochondrial surface.</text>
</comment>
<keyword evidence="7" id="KW-0472">Membrane</keyword>
<evidence type="ECO:0000256" key="7">
    <source>
        <dbReference type="ARBA" id="ARBA00023136"/>
    </source>
</evidence>
<dbReference type="EMBL" id="OC971924">
    <property type="protein sequence ID" value="CAD7667094.1"/>
    <property type="molecule type" value="Genomic_DNA"/>
</dbReference>
<evidence type="ECO:0000256" key="10">
    <source>
        <dbReference type="SAM" id="MobiDB-lite"/>
    </source>
</evidence>
<dbReference type="GO" id="GO:0005777">
    <property type="term" value="C:peroxisome"/>
    <property type="evidence" value="ECO:0007669"/>
    <property type="project" value="UniProtKB-SubCell"/>
</dbReference>
<reference evidence="12" key="1">
    <citation type="submission" date="2020-11" db="EMBL/GenBank/DDBJ databases">
        <authorList>
            <person name="Tran Van P."/>
        </authorList>
    </citation>
    <scope>NUCLEOTIDE SEQUENCE</scope>
</reference>
<dbReference type="OrthoDB" id="5986838at2759"/>
<accession>A0A7R9R1P2</accession>
<evidence type="ECO:0000259" key="11">
    <source>
        <dbReference type="Pfam" id="PF05644"/>
    </source>
</evidence>
<evidence type="ECO:0000256" key="4">
    <source>
        <dbReference type="ARBA" id="ARBA00022989"/>
    </source>
</evidence>
<sequence>MSTSSGNSPHRFSGSVDAFYDPDFTADISKKMRVPEKIMIETNSHYNHFDDPAIIAAKSQGSDRPNWMTVPERILVMGNDSHMSGREPLPELKLENSMLGMSPDFTRNESSPIQLTTPPHTLSLGDHQFPGVGD</sequence>
<keyword evidence="3 9" id="KW-1000">Mitochondrion outer membrane</keyword>
<keyword evidence="8 9" id="KW-0576">Peroxisome</keyword>
<evidence type="ECO:0000256" key="2">
    <source>
        <dbReference type="ARBA" id="ARBA00022692"/>
    </source>
</evidence>